<dbReference type="EMBL" id="JAAGBB010000018">
    <property type="protein sequence ID" value="MBR0665849.1"/>
    <property type="molecule type" value="Genomic_DNA"/>
</dbReference>
<dbReference type="RefSeq" id="WP_211853520.1">
    <property type="nucleotide sequence ID" value="NZ_JAAGBB010000018.1"/>
</dbReference>
<protein>
    <submittedName>
        <fullName evidence="3">Alcohol dehydrogenase catalytic domain-containing protein</fullName>
    </submittedName>
</protein>
<dbReference type="Pfam" id="PF08240">
    <property type="entry name" value="ADH_N"/>
    <property type="match status" value="1"/>
</dbReference>
<dbReference type="InterPro" id="IPR050129">
    <property type="entry name" value="Zn_alcohol_dh"/>
</dbReference>
<evidence type="ECO:0000259" key="2">
    <source>
        <dbReference type="Pfam" id="PF08240"/>
    </source>
</evidence>
<comment type="caution">
    <text evidence="3">The sequence shown here is derived from an EMBL/GenBank/DDBJ whole genome shotgun (WGS) entry which is preliminary data.</text>
</comment>
<evidence type="ECO:0000313" key="3">
    <source>
        <dbReference type="EMBL" id="MBR0665849.1"/>
    </source>
</evidence>
<accession>A0ABS5EZX7</accession>
<keyword evidence="1" id="KW-0560">Oxidoreductase</keyword>
<dbReference type="Proteomes" id="UP001196870">
    <property type="component" value="Unassembled WGS sequence"/>
</dbReference>
<keyword evidence="4" id="KW-1185">Reference proteome</keyword>
<gene>
    <name evidence="3" type="ORF">GXW71_15940</name>
</gene>
<proteinExistence type="predicted"/>
<dbReference type="InterPro" id="IPR013154">
    <property type="entry name" value="ADH-like_N"/>
</dbReference>
<name>A0ABS5EZX7_9PROT</name>
<dbReference type="SUPFAM" id="SSF50129">
    <property type="entry name" value="GroES-like"/>
    <property type="match status" value="1"/>
</dbReference>
<organism evidence="3 4">
    <name type="scientific">Plastoroseomonas hellenica</name>
    <dbReference type="NCBI Taxonomy" id="2687306"/>
    <lineage>
        <taxon>Bacteria</taxon>
        <taxon>Pseudomonadati</taxon>
        <taxon>Pseudomonadota</taxon>
        <taxon>Alphaproteobacteria</taxon>
        <taxon>Acetobacterales</taxon>
        <taxon>Acetobacteraceae</taxon>
        <taxon>Plastoroseomonas</taxon>
    </lineage>
</organism>
<evidence type="ECO:0000313" key="4">
    <source>
        <dbReference type="Proteomes" id="UP001196870"/>
    </source>
</evidence>
<dbReference type="InterPro" id="IPR036291">
    <property type="entry name" value="NAD(P)-bd_dom_sf"/>
</dbReference>
<dbReference type="SUPFAM" id="SSF51735">
    <property type="entry name" value="NAD(P)-binding Rossmann-fold domains"/>
    <property type="match status" value="1"/>
</dbReference>
<reference evidence="4" key="1">
    <citation type="journal article" date="2021" name="Syst. Appl. Microbiol.">
        <title>Roseomonas hellenica sp. nov., isolated from roots of wild-growing Alkanna tinctoria.</title>
        <authorList>
            <person name="Rat A."/>
            <person name="Naranjo H.D."/>
            <person name="Lebbe L."/>
            <person name="Cnockaert M."/>
            <person name="Krigas N."/>
            <person name="Grigoriadou K."/>
            <person name="Maloupa E."/>
            <person name="Willems A."/>
        </authorList>
    </citation>
    <scope>NUCLEOTIDE SEQUENCE [LARGE SCALE GENOMIC DNA]</scope>
    <source>
        <strain evidence="4">LMG 31523</strain>
    </source>
</reference>
<evidence type="ECO:0000256" key="1">
    <source>
        <dbReference type="ARBA" id="ARBA00023002"/>
    </source>
</evidence>
<dbReference type="PANTHER" id="PTHR43401:SF2">
    <property type="entry name" value="L-THREONINE 3-DEHYDROGENASE"/>
    <property type="match status" value="1"/>
</dbReference>
<dbReference type="Gene3D" id="3.90.180.10">
    <property type="entry name" value="Medium-chain alcohol dehydrogenases, catalytic domain"/>
    <property type="match status" value="1"/>
</dbReference>
<dbReference type="InterPro" id="IPR011032">
    <property type="entry name" value="GroES-like_sf"/>
</dbReference>
<sequence length="321" mass="34344">MKAAKFHGQGRITIEEVAAPVPGEGEVTVRVAACALCGSDFRPWRQGWPVTSGHEIAGRIEQPGHPRHGERVVVYIPVFCGRCEDCTAGRTQLCTGSRELLGWQRPGGYAEVLVAPERCLLPVPDDIPDALAPLLLDTIGTAAHGIRQAKRVVPGGRALVLGAGPIGLGAILVLSRLGFGPIDVIDPTRYRAEFATSLGALPTTPEQAATGRYPLVVEATGKDAARQLALEAVGPEGAIVQLGESDAWSLTETRSIRLKDFFLIRSFYFPIGDYAANLDLLRADQARYARLVDEQVELDGLGALFAAFARGERLKPLLVPA</sequence>
<dbReference type="PANTHER" id="PTHR43401">
    <property type="entry name" value="L-THREONINE 3-DEHYDROGENASE"/>
    <property type="match status" value="1"/>
</dbReference>
<feature type="domain" description="Alcohol dehydrogenase-like N-terminal" evidence="2">
    <location>
        <begin position="23"/>
        <end position="125"/>
    </location>
</feature>